<accession>A0AAE0TG82</accession>
<proteinExistence type="predicted"/>
<dbReference type="AlphaFoldDB" id="A0AAE0TG82"/>
<sequence>MKSTFAYFLSFGAVGGDGTLSLAEGKAVSCLVFDMFIFCNKQSLAEGKAVIDVKKIMDTWILQKNYPVVTVSLVNGDTIKVEQARFLINEEHRKNAEPMFVFRRNLSVLI</sequence>
<evidence type="ECO:0000313" key="1">
    <source>
        <dbReference type="EMBL" id="KAK3609378.1"/>
    </source>
</evidence>
<protein>
    <submittedName>
        <fullName evidence="1">Uncharacterized protein</fullName>
    </submittedName>
</protein>
<reference evidence="1" key="1">
    <citation type="journal article" date="2021" name="Genome Biol. Evol.">
        <title>A High-Quality Reference Genome for a Parasitic Bivalve with Doubly Uniparental Inheritance (Bivalvia: Unionida).</title>
        <authorList>
            <person name="Smith C.H."/>
        </authorList>
    </citation>
    <scope>NUCLEOTIDE SEQUENCE</scope>
    <source>
        <strain evidence="1">CHS0354</strain>
    </source>
</reference>
<reference evidence="1" key="3">
    <citation type="submission" date="2023-05" db="EMBL/GenBank/DDBJ databases">
        <authorList>
            <person name="Smith C.H."/>
        </authorList>
    </citation>
    <scope>NUCLEOTIDE SEQUENCE</scope>
    <source>
        <strain evidence="1">CHS0354</strain>
        <tissue evidence="1">Mantle</tissue>
    </source>
</reference>
<dbReference type="EMBL" id="JAEAOA010002143">
    <property type="protein sequence ID" value="KAK3609378.1"/>
    <property type="molecule type" value="Genomic_DNA"/>
</dbReference>
<gene>
    <name evidence="1" type="ORF">CHS0354_036619</name>
</gene>
<name>A0AAE0TG82_9BIVA</name>
<dbReference type="Proteomes" id="UP001195483">
    <property type="component" value="Unassembled WGS sequence"/>
</dbReference>
<evidence type="ECO:0000313" key="2">
    <source>
        <dbReference type="Proteomes" id="UP001195483"/>
    </source>
</evidence>
<comment type="caution">
    <text evidence="1">The sequence shown here is derived from an EMBL/GenBank/DDBJ whole genome shotgun (WGS) entry which is preliminary data.</text>
</comment>
<reference evidence="1" key="2">
    <citation type="journal article" date="2021" name="Genome Biol. Evol.">
        <title>Developing a high-quality reference genome for a parasitic bivalve with doubly uniparental inheritance (Bivalvia: Unionida).</title>
        <authorList>
            <person name="Smith C.H."/>
        </authorList>
    </citation>
    <scope>NUCLEOTIDE SEQUENCE</scope>
    <source>
        <strain evidence="1">CHS0354</strain>
        <tissue evidence="1">Mantle</tissue>
    </source>
</reference>
<keyword evidence="2" id="KW-1185">Reference proteome</keyword>
<organism evidence="1 2">
    <name type="scientific">Potamilus streckersoni</name>
    <dbReference type="NCBI Taxonomy" id="2493646"/>
    <lineage>
        <taxon>Eukaryota</taxon>
        <taxon>Metazoa</taxon>
        <taxon>Spiralia</taxon>
        <taxon>Lophotrochozoa</taxon>
        <taxon>Mollusca</taxon>
        <taxon>Bivalvia</taxon>
        <taxon>Autobranchia</taxon>
        <taxon>Heteroconchia</taxon>
        <taxon>Palaeoheterodonta</taxon>
        <taxon>Unionida</taxon>
        <taxon>Unionoidea</taxon>
        <taxon>Unionidae</taxon>
        <taxon>Ambleminae</taxon>
        <taxon>Lampsilini</taxon>
        <taxon>Potamilus</taxon>
    </lineage>
</organism>